<dbReference type="KEGG" id="srho:HH216_17010"/>
<name>A0A7L5DNE6_9BACT</name>
<sequence length="279" mass="30866">MLQPIGVFDSGYGGLTVLREIVRALPQYDYLYLGDNARTPYGPRSFETVYHYTLECVQHLFDQGCRLVILACNTASAKALRNIQQLDLPRLYPGAGPHDPARRVLGVIRPTAEVIGTYSKTGAVGVLATQGTVASESYVVEIEKFFPGVTVFQEACPMWVPLVENGEYDSPGADYFVRQHIDRVIAKSPDIDTLLLACTHYPLLIDKIRQAVPTATTVLSQGQIVADSLADYLRRHPAIEQQCSKTGQRQFLTTDSPADFDRKATMFYGEPVQSIHVAL</sequence>
<feature type="binding site" evidence="7">
    <location>
        <begin position="9"/>
        <end position="10"/>
    </location>
    <ligand>
        <name>substrate</name>
    </ligand>
</feature>
<feature type="binding site" evidence="7">
    <location>
        <begin position="199"/>
        <end position="200"/>
    </location>
    <ligand>
        <name>substrate</name>
    </ligand>
</feature>
<dbReference type="GO" id="GO:0071555">
    <property type="term" value="P:cell wall organization"/>
    <property type="evidence" value="ECO:0007669"/>
    <property type="project" value="UniProtKB-KW"/>
</dbReference>
<comment type="catalytic activity">
    <reaction evidence="1 7">
        <text>L-glutamate = D-glutamate</text>
        <dbReference type="Rhea" id="RHEA:12813"/>
        <dbReference type="ChEBI" id="CHEBI:29985"/>
        <dbReference type="ChEBI" id="CHEBI:29986"/>
        <dbReference type="EC" id="5.1.1.3"/>
    </reaction>
</comment>
<dbReference type="PROSITE" id="PS00924">
    <property type="entry name" value="ASP_GLU_RACEMASE_2"/>
    <property type="match status" value="1"/>
</dbReference>
<evidence type="ECO:0000256" key="2">
    <source>
        <dbReference type="ARBA" id="ARBA00013090"/>
    </source>
</evidence>
<evidence type="ECO:0000256" key="3">
    <source>
        <dbReference type="ARBA" id="ARBA00022960"/>
    </source>
</evidence>
<reference evidence="8 9" key="1">
    <citation type="submission" date="2020-04" db="EMBL/GenBank/DDBJ databases">
        <title>Genome sequencing of novel species.</title>
        <authorList>
            <person name="Heo J."/>
            <person name="Kim S.-J."/>
            <person name="Kim J.-S."/>
            <person name="Hong S.-B."/>
            <person name="Kwon S.-W."/>
        </authorList>
    </citation>
    <scope>NUCLEOTIDE SEQUENCE [LARGE SCALE GENOMIC DNA]</scope>
    <source>
        <strain evidence="8 9">CJU-R4</strain>
    </source>
</reference>
<accession>A0A7L5DNE6</accession>
<dbReference type="FunFam" id="3.40.50.1860:FF:000001">
    <property type="entry name" value="Glutamate racemase"/>
    <property type="match status" value="1"/>
</dbReference>
<dbReference type="PANTHER" id="PTHR21198:SF2">
    <property type="entry name" value="GLUTAMATE RACEMASE"/>
    <property type="match status" value="1"/>
</dbReference>
<comment type="pathway">
    <text evidence="7">Cell wall biogenesis; peptidoglycan biosynthesis.</text>
</comment>
<dbReference type="GO" id="GO:0009252">
    <property type="term" value="P:peptidoglycan biosynthetic process"/>
    <property type="evidence" value="ECO:0007669"/>
    <property type="project" value="UniProtKB-UniRule"/>
</dbReference>
<gene>
    <name evidence="7 8" type="primary">murI</name>
    <name evidence="8" type="ORF">HH216_17010</name>
</gene>
<evidence type="ECO:0000256" key="7">
    <source>
        <dbReference type="HAMAP-Rule" id="MF_00258"/>
    </source>
</evidence>
<evidence type="ECO:0000313" key="9">
    <source>
        <dbReference type="Proteomes" id="UP000501128"/>
    </source>
</evidence>
<evidence type="ECO:0000256" key="6">
    <source>
        <dbReference type="ARBA" id="ARBA00023316"/>
    </source>
</evidence>
<dbReference type="EMBL" id="CP051677">
    <property type="protein sequence ID" value="QJD79926.1"/>
    <property type="molecule type" value="Genomic_DNA"/>
</dbReference>
<keyword evidence="6 7" id="KW-0961">Cell wall biogenesis/degradation</keyword>
<dbReference type="RefSeq" id="WP_169551887.1">
    <property type="nucleotide sequence ID" value="NZ_CP051677.1"/>
</dbReference>
<feature type="binding site" evidence="7">
    <location>
        <begin position="41"/>
        <end position="42"/>
    </location>
    <ligand>
        <name>substrate</name>
    </ligand>
</feature>
<feature type="active site" description="Proton donor/acceptor" evidence="7">
    <location>
        <position position="72"/>
    </location>
</feature>
<evidence type="ECO:0000256" key="1">
    <source>
        <dbReference type="ARBA" id="ARBA00001602"/>
    </source>
</evidence>
<dbReference type="NCBIfam" id="TIGR00067">
    <property type="entry name" value="glut_race"/>
    <property type="match status" value="1"/>
</dbReference>
<dbReference type="EC" id="5.1.1.3" evidence="2 7"/>
<dbReference type="InterPro" id="IPR004391">
    <property type="entry name" value="Glu_race"/>
</dbReference>
<dbReference type="InterPro" id="IPR001920">
    <property type="entry name" value="Asp/Glu_race"/>
</dbReference>
<dbReference type="HAMAP" id="MF_00258">
    <property type="entry name" value="Glu_racemase"/>
    <property type="match status" value="1"/>
</dbReference>
<dbReference type="Proteomes" id="UP000501128">
    <property type="component" value="Chromosome"/>
</dbReference>
<keyword evidence="9" id="KW-1185">Reference proteome</keyword>
<dbReference type="Pfam" id="PF01177">
    <property type="entry name" value="Asp_Glu_race"/>
    <property type="match status" value="1"/>
</dbReference>
<feature type="active site" description="Proton donor/acceptor" evidence="7">
    <location>
        <position position="198"/>
    </location>
</feature>
<comment type="similarity">
    <text evidence="7">Belongs to the aspartate/glutamate racemases family.</text>
</comment>
<dbReference type="PROSITE" id="PS00923">
    <property type="entry name" value="ASP_GLU_RACEMASE_1"/>
    <property type="match status" value="1"/>
</dbReference>
<protein>
    <recommendedName>
        <fullName evidence="2 7">Glutamate racemase</fullName>
        <ecNumber evidence="2 7">5.1.1.3</ecNumber>
    </recommendedName>
</protein>
<dbReference type="UniPathway" id="UPA00219"/>
<dbReference type="GO" id="GO:0008360">
    <property type="term" value="P:regulation of cell shape"/>
    <property type="evidence" value="ECO:0007669"/>
    <property type="project" value="UniProtKB-KW"/>
</dbReference>
<evidence type="ECO:0000313" key="8">
    <source>
        <dbReference type="EMBL" id="QJD79926.1"/>
    </source>
</evidence>
<organism evidence="8 9">
    <name type="scientific">Spirosoma rhododendri</name>
    <dbReference type="NCBI Taxonomy" id="2728024"/>
    <lineage>
        <taxon>Bacteria</taxon>
        <taxon>Pseudomonadati</taxon>
        <taxon>Bacteroidota</taxon>
        <taxon>Cytophagia</taxon>
        <taxon>Cytophagales</taxon>
        <taxon>Cytophagaceae</taxon>
        <taxon>Spirosoma</taxon>
    </lineage>
</organism>
<keyword evidence="4 7" id="KW-0573">Peptidoglycan synthesis</keyword>
<dbReference type="InterPro" id="IPR015942">
    <property type="entry name" value="Asp/Glu/hydantoin_racemase"/>
</dbReference>
<dbReference type="GO" id="GO:0008881">
    <property type="term" value="F:glutamate racemase activity"/>
    <property type="evidence" value="ECO:0007669"/>
    <property type="project" value="UniProtKB-UniRule"/>
</dbReference>
<dbReference type="PANTHER" id="PTHR21198">
    <property type="entry name" value="GLUTAMATE RACEMASE"/>
    <property type="match status" value="1"/>
</dbReference>
<dbReference type="AlphaFoldDB" id="A0A7L5DNE6"/>
<keyword evidence="5 7" id="KW-0413">Isomerase</keyword>
<proteinExistence type="inferred from homology"/>
<dbReference type="InterPro" id="IPR018187">
    <property type="entry name" value="Asp/Glu_racemase_AS_1"/>
</dbReference>
<evidence type="ECO:0000256" key="4">
    <source>
        <dbReference type="ARBA" id="ARBA00022984"/>
    </source>
</evidence>
<dbReference type="Gene3D" id="3.40.50.1860">
    <property type="match status" value="2"/>
</dbReference>
<evidence type="ECO:0000256" key="5">
    <source>
        <dbReference type="ARBA" id="ARBA00023235"/>
    </source>
</evidence>
<dbReference type="SUPFAM" id="SSF53681">
    <property type="entry name" value="Aspartate/glutamate racemase"/>
    <property type="match status" value="2"/>
</dbReference>
<comment type="function">
    <text evidence="7">Provides the (R)-glutamate required for cell wall biosynthesis.</text>
</comment>
<dbReference type="InterPro" id="IPR033134">
    <property type="entry name" value="Asp/Glu_racemase_AS_2"/>
</dbReference>
<feature type="binding site" evidence="7">
    <location>
        <begin position="73"/>
        <end position="74"/>
    </location>
    <ligand>
        <name>substrate</name>
    </ligand>
</feature>
<keyword evidence="3 7" id="KW-0133">Cell shape</keyword>